<dbReference type="NCBIfam" id="TIGR01549">
    <property type="entry name" value="HAD-SF-IA-v1"/>
    <property type="match status" value="1"/>
</dbReference>
<keyword evidence="4" id="KW-0460">Magnesium</keyword>
<dbReference type="eggNOG" id="COG1011">
    <property type="taxonomic scope" value="Bacteria"/>
</dbReference>
<evidence type="ECO:0000256" key="2">
    <source>
        <dbReference type="ARBA" id="ARBA00022723"/>
    </source>
</evidence>
<accession>I4AHB9</accession>
<organism evidence="5 6">
    <name type="scientific">Bernardetia litoralis (strain ATCC 23117 / DSM 6794 / NBRC 15988 / NCIMB 1366 / Fx l1 / Sio-4)</name>
    <name type="common">Flexibacter litoralis</name>
    <dbReference type="NCBI Taxonomy" id="880071"/>
    <lineage>
        <taxon>Bacteria</taxon>
        <taxon>Pseudomonadati</taxon>
        <taxon>Bacteroidota</taxon>
        <taxon>Cytophagia</taxon>
        <taxon>Cytophagales</taxon>
        <taxon>Bernardetiaceae</taxon>
        <taxon>Bernardetia</taxon>
    </lineage>
</organism>
<dbReference type="AlphaFoldDB" id="I4AHB9"/>
<dbReference type="PANTHER" id="PTHR46470">
    <property type="entry name" value="N-ACYLNEURAMINATE-9-PHOSPHATASE"/>
    <property type="match status" value="1"/>
</dbReference>
<evidence type="ECO:0000256" key="4">
    <source>
        <dbReference type="ARBA" id="ARBA00022842"/>
    </source>
</evidence>
<keyword evidence="3" id="KW-0378">Hydrolase</keyword>
<dbReference type="InterPro" id="IPR036412">
    <property type="entry name" value="HAD-like_sf"/>
</dbReference>
<dbReference type="InterPro" id="IPR023198">
    <property type="entry name" value="PGP-like_dom2"/>
</dbReference>
<dbReference type="InterPro" id="IPR006439">
    <property type="entry name" value="HAD-SF_hydro_IA"/>
</dbReference>
<name>I4AHB9_BERLS</name>
<dbReference type="HOGENOM" id="CLU_045011_8_1_10"/>
<reference evidence="6" key="1">
    <citation type="submission" date="2012-06" db="EMBL/GenBank/DDBJ databases">
        <title>The complete genome of Flexibacter litoralis DSM 6794.</title>
        <authorList>
            <person name="Lucas S."/>
            <person name="Copeland A."/>
            <person name="Lapidus A."/>
            <person name="Glavina del Rio T."/>
            <person name="Dalin E."/>
            <person name="Tice H."/>
            <person name="Bruce D."/>
            <person name="Goodwin L."/>
            <person name="Pitluck S."/>
            <person name="Peters L."/>
            <person name="Ovchinnikova G."/>
            <person name="Lu M."/>
            <person name="Kyrpides N."/>
            <person name="Mavromatis K."/>
            <person name="Ivanova N."/>
            <person name="Brettin T."/>
            <person name="Detter J.C."/>
            <person name="Han C."/>
            <person name="Larimer F."/>
            <person name="Land M."/>
            <person name="Hauser L."/>
            <person name="Markowitz V."/>
            <person name="Cheng J.-F."/>
            <person name="Hugenholtz P."/>
            <person name="Woyke T."/>
            <person name="Wu D."/>
            <person name="Spring S."/>
            <person name="Lang E."/>
            <person name="Kopitz M."/>
            <person name="Brambilla E."/>
            <person name="Klenk H.-P."/>
            <person name="Eisen J.A."/>
        </authorList>
    </citation>
    <scope>NUCLEOTIDE SEQUENCE [LARGE SCALE GENOMIC DNA]</scope>
    <source>
        <strain evidence="6">ATCC 23117 / DSM 6794 / NBRC 15988 / NCIMB 1366 / Sio-4</strain>
    </source>
</reference>
<dbReference type="RefSeq" id="WP_014796812.1">
    <property type="nucleotide sequence ID" value="NC_018018.1"/>
</dbReference>
<dbReference type="Gene3D" id="1.10.150.240">
    <property type="entry name" value="Putative phosphatase, domain 2"/>
    <property type="match status" value="1"/>
</dbReference>
<dbReference type="GO" id="GO:0046872">
    <property type="term" value="F:metal ion binding"/>
    <property type="evidence" value="ECO:0007669"/>
    <property type="project" value="UniProtKB-KW"/>
</dbReference>
<dbReference type="PATRIC" id="fig|880071.3.peg.878"/>
<dbReference type="GO" id="GO:0016791">
    <property type="term" value="F:phosphatase activity"/>
    <property type="evidence" value="ECO:0007669"/>
    <property type="project" value="TreeGrafter"/>
</dbReference>
<keyword evidence="2" id="KW-0479">Metal-binding</keyword>
<proteinExistence type="predicted"/>
<evidence type="ECO:0000313" key="6">
    <source>
        <dbReference type="Proteomes" id="UP000006054"/>
    </source>
</evidence>
<dbReference type="OrthoDB" id="3669651at2"/>
<evidence type="ECO:0000256" key="3">
    <source>
        <dbReference type="ARBA" id="ARBA00022801"/>
    </source>
</evidence>
<gene>
    <name evidence="5" type="ordered locus">Fleli_0899</name>
</gene>
<dbReference type="InterPro" id="IPR023214">
    <property type="entry name" value="HAD_sf"/>
</dbReference>
<dbReference type="PANTHER" id="PTHR46470:SF2">
    <property type="entry name" value="GLYCERALDEHYDE 3-PHOSPHATE PHOSPHATASE"/>
    <property type="match status" value="1"/>
</dbReference>
<dbReference type="STRING" id="880071.Fleli_0899"/>
<dbReference type="KEGG" id="fli:Fleli_0899"/>
<evidence type="ECO:0000256" key="1">
    <source>
        <dbReference type="ARBA" id="ARBA00001946"/>
    </source>
</evidence>
<dbReference type="GO" id="GO:0044281">
    <property type="term" value="P:small molecule metabolic process"/>
    <property type="evidence" value="ECO:0007669"/>
    <property type="project" value="UniProtKB-ARBA"/>
</dbReference>
<dbReference type="InterPro" id="IPR051400">
    <property type="entry name" value="HAD-like_hydrolase"/>
</dbReference>
<protein>
    <submittedName>
        <fullName evidence="5">Haloacid dehalogenase superfamily enzyme, subfamily IA</fullName>
    </submittedName>
</protein>
<dbReference type="SFLD" id="SFLDG01129">
    <property type="entry name" value="C1.5:_HAD__Beta-PGM__Phosphata"/>
    <property type="match status" value="1"/>
</dbReference>
<evidence type="ECO:0000313" key="5">
    <source>
        <dbReference type="EMBL" id="AFM03354.1"/>
    </source>
</evidence>
<dbReference type="EMBL" id="CP003345">
    <property type="protein sequence ID" value="AFM03354.1"/>
    <property type="molecule type" value="Genomic_DNA"/>
</dbReference>
<dbReference type="SUPFAM" id="SSF56784">
    <property type="entry name" value="HAD-like"/>
    <property type="match status" value="1"/>
</dbReference>
<keyword evidence="6" id="KW-1185">Reference proteome</keyword>
<dbReference type="SFLD" id="SFLDS00003">
    <property type="entry name" value="Haloacid_Dehalogenase"/>
    <property type="match status" value="1"/>
</dbReference>
<dbReference type="Proteomes" id="UP000006054">
    <property type="component" value="Chromosome"/>
</dbReference>
<dbReference type="Pfam" id="PF00702">
    <property type="entry name" value="Hydrolase"/>
    <property type="match status" value="1"/>
</dbReference>
<sequence>MNTTKIIVFDLYNTLIKIKESTNFFLKLFRSSKNGFDLEISAYLRLVMTVNIDELLDILPQEFATLYKKNINELEKELDSIFIYDEIFDVLEDLKKDFRLFLISNLASPYKKPVFKLGLDNYFEEMIFSCDYGYLKPNDEIFEEIEKITTKKSNEILMVGDSLKSDIVGARNMKWNYLRIKRSGNILENYEIKSLKEMRKFI</sequence>
<dbReference type="Gene3D" id="3.40.50.1000">
    <property type="entry name" value="HAD superfamily/HAD-like"/>
    <property type="match status" value="1"/>
</dbReference>
<comment type="cofactor">
    <cofactor evidence="1">
        <name>Mg(2+)</name>
        <dbReference type="ChEBI" id="CHEBI:18420"/>
    </cofactor>
</comment>